<reference evidence="1" key="1">
    <citation type="submission" date="2020-04" db="EMBL/GenBank/DDBJ databases">
        <authorList>
            <person name="Zhang T."/>
        </authorList>
    </citation>
    <scope>NUCLEOTIDE SEQUENCE</scope>
    <source>
        <strain evidence="1">HKST-UBA02</strain>
    </source>
</reference>
<dbReference type="GO" id="GO:0044780">
    <property type="term" value="P:bacterial-type flagellum assembly"/>
    <property type="evidence" value="ECO:0007669"/>
    <property type="project" value="InterPro"/>
</dbReference>
<organism evidence="1 2">
    <name type="scientific">Eiseniibacteriota bacterium</name>
    <dbReference type="NCBI Taxonomy" id="2212470"/>
    <lineage>
        <taxon>Bacteria</taxon>
        <taxon>Candidatus Eiseniibacteriota</taxon>
    </lineage>
</organism>
<comment type="caution">
    <text evidence="1">The sequence shown here is derived from an EMBL/GenBank/DDBJ whole genome shotgun (WGS) entry which is preliminary data.</text>
</comment>
<reference evidence="1" key="2">
    <citation type="journal article" date="2021" name="Microbiome">
        <title>Successional dynamics and alternative stable states in a saline activated sludge microbial community over 9 years.</title>
        <authorList>
            <person name="Wang Y."/>
            <person name="Ye J."/>
            <person name="Ju F."/>
            <person name="Liu L."/>
            <person name="Boyd J.A."/>
            <person name="Deng Y."/>
            <person name="Parks D.H."/>
            <person name="Jiang X."/>
            <person name="Yin X."/>
            <person name="Woodcroft B.J."/>
            <person name="Tyson G.W."/>
            <person name="Hugenholtz P."/>
            <person name="Polz M.F."/>
            <person name="Zhang T."/>
        </authorList>
    </citation>
    <scope>NUCLEOTIDE SEQUENCE</scope>
    <source>
        <strain evidence="1">HKST-UBA02</strain>
    </source>
</reference>
<keyword evidence="1" id="KW-0282">Flagellum</keyword>
<dbReference type="SUPFAM" id="SSF101116">
    <property type="entry name" value="Flagellar export chaperone FliS"/>
    <property type="match status" value="1"/>
</dbReference>
<dbReference type="AlphaFoldDB" id="A0A956N829"/>
<dbReference type="Proteomes" id="UP000739538">
    <property type="component" value="Unassembled WGS sequence"/>
</dbReference>
<dbReference type="InterPro" id="IPR036584">
    <property type="entry name" value="FliS_sf"/>
</dbReference>
<accession>A0A956N829</accession>
<protein>
    <submittedName>
        <fullName evidence="1">Flagellar protein FliS</fullName>
    </submittedName>
</protein>
<proteinExistence type="predicted"/>
<name>A0A956N829_UNCEI</name>
<gene>
    <name evidence="1" type="ORF">KDA27_01505</name>
</gene>
<keyword evidence="1" id="KW-0969">Cilium</keyword>
<evidence type="ECO:0000313" key="1">
    <source>
        <dbReference type="EMBL" id="MCA9754450.1"/>
    </source>
</evidence>
<dbReference type="PROSITE" id="PS51257">
    <property type="entry name" value="PROKAR_LIPOPROTEIN"/>
    <property type="match status" value="1"/>
</dbReference>
<evidence type="ECO:0000313" key="2">
    <source>
        <dbReference type="Proteomes" id="UP000739538"/>
    </source>
</evidence>
<keyword evidence="1" id="KW-0966">Cell projection</keyword>
<dbReference type="Gene3D" id="1.20.120.340">
    <property type="entry name" value="Flagellar protein FliS"/>
    <property type="match status" value="1"/>
</dbReference>
<dbReference type="EMBL" id="JAGQHS010000004">
    <property type="protein sequence ID" value="MCA9754450.1"/>
    <property type="molecule type" value="Genomic_DNA"/>
</dbReference>
<sequence length="109" mass="12226">MHPHDPRRIYRQQQFEGATASDLVLAVYGHAIQGCQSGRRKVVIRALEELIGGLDLERGDLALGLLRMYEYLLYRAREGELQEVGNTLRELRTAWEASVSSPSGPALHP</sequence>